<dbReference type="InterPro" id="IPR050335">
    <property type="entry name" value="ERT1_acuK_gluconeogen_tf"/>
</dbReference>
<feature type="region of interest" description="Disordered" evidence="3">
    <location>
        <begin position="172"/>
        <end position="192"/>
    </location>
</feature>
<dbReference type="GeneID" id="28999047"/>
<organism evidence="5 6">
    <name type="scientific">Phycomyces blakesleeanus (strain ATCC 8743b / DSM 1359 / FGSC 10004 / NBRC 33097 / NRRL 1555)</name>
    <dbReference type="NCBI Taxonomy" id="763407"/>
    <lineage>
        <taxon>Eukaryota</taxon>
        <taxon>Fungi</taxon>
        <taxon>Fungi incertae sedis</taxon>
        <taxon>Mucoromycota</taxon>
        <taxon>Mucoromycotina</taxon>
        <taxon>Mucoromycetes</taxon>
        <taxon>Mucorales</taxon>
        <taxon>Phycomycetaceae</taxon>
        <taxon>Phycomyces</taxon>
    </lineage>
</organism>
<dbReference type="PROSITE" id="PS50048">
    <property type="entry name" value="ZN2_CY6_FUNGAL_2"/>
    <property type="match status" value="1"/>
</dbReference>
<dbReference type="PANTHER" id="PTHR47659">
    <property type="entry name" value="ZN(II)2CYS6 TRANSCRIPTION FACTOR (EUROFUNG)-RELATED"/>
    <property type="match status" value="1"/>
</dbReference>
<accession>A0A162V568</accession>
<feature type="compositionally biased region" description="Low complexity" evidence="3">
    <location>
        <begin position="255"/>
        <end position="268"/>
    </location>
</feature>
<feature type="region of interest" description="Disordered" evidence="3">
    <location>
        <begin position="401"/>
        <end position="513"/>
    </location>
</feature>
<dbReference type="RefSeq" id="XP_018298102.1">
    <property type="nucleotide sequence ID" value="XM_018438141.1"/>
</dbReference>
<sequence>MTSPIIPIWETGHQANLKALALDTKNFSFFAQIFSKKSKDFFGAPLSSTFTLFVHLSTIGTRFCQWAKLPLLAEFFKAASLTLFPLGEDHCSAQHPIPVLLFAPKSTPRRYFIMQFVHNNPYFPGYAANPQQQQQQQQPGTTLHGSQNPQGHNDHAHSLALSSAAGMAVYPGQQTQGMQPSSVNDYASQGKPKRKQVKNACVNCQKACKKCDEGRPCQRCIKYALVDTCVDSVRKERKKGVKRGPYKKRKQDGGSAESSAASTPTASALPTGLYSPTAGMGNVRNNAVPIHYQPLTTGHYDPFNAVSYQNSAQMMPQAYMMPAAIQQMYHTNPSMLSYQATMNMLSPQQSQTTAVQSSYRPVDQSAQQQQTDNTTNGTKASDSDEEGSKLTILSQLCSAVLDRNDPSTKQEDTKDASDDKATLGQPLSESQEQIMVTKSEPVPSYNNSLYGTPTSSPVVRSGNNSHYGTPGSSPSVAHAEQVQNNAQQSQVWPLPSLQSMVPEHMYQQEQQPQ</sequence>
<feature type="compositionally biased region" description="Polar residues" evidence="3">
    <location>
        <begin position="349"/>
        <end position="359"/>
    </location>
</feature>
<dbReference type="OrthoDB" id="5575144at2759"/>
<keyword evidence="1" id="KW-0479">Metal-binding</keyword>
<dbReference type="STRING" id="763407.A0A162V568"/>
<dbReference type="InterPro" id="IPR001138">
    <property type="entry name" value="Zn2Cys6_DnaBD"/>
</dbReference>
<dbReference type="SMART" id="SM00066">
    <property type="entry name" value="GAL4"/>
    <property type="match status" value="1"/>
</dbReference>
<dbReference type="InterPro" id="IPR036864">
    <property type="entry name" value="Zn2-C6_fun-type_DNA-bd_sf"/>
</dbReference>
<feature type="compositionally biased region" description="Polar residues" evidence="3">
    <location>
        <begin position="444"/>
        <end position="499"/>
    </location>
</feature>
<feature type="compositionally biased region" description="Basic residues" evidence="3">
    <location>
        <begin position="235"/>
        <end position="250"/>
    </location>
</feature>
<feature type="compositionally biased region" description="Polar residues" evidence="3">
    <location>
        <begin position="139"/>
        <end position="151"/>
    </location>
</feature>
<feature type="region of interest" description="Disordered" evidence="3">
    <location>
        <begin position="235"/>
        <end position="270"/>
    </location>
</feature>
<dbReference type="GO" id="GO:0000981">
    <property type="term" value="F:DNA-binding transcription factor activity, RNA polymerase II-specific"/>
    <property type="evidence" value="ECO:0007669"/>
    <property type="project" value="InterPro"/>
</dbReference>
<evidence type="ECO:0000256" key="3">
    <source>
        <dbReference type="SAM" id="MobiDB-lite"/>
    </source>
</evidence>
<dbReference type="Gene3D" id="4.10.240.10">
    <property type="entry name" value="Zn(2)-C6 fungal-type DNA-binding domain"/>
    <property type="match status" value="1"/>
</dbReference>
<feature type="region of interest" description="Disordered" evidence="3">
    <location>
        <begin position="349"/>
        <end position="389"/>
    </location>
</feature>
<evidence type="ECO:0000313" key="5">
    <source>
        <dbReference type="EMBL" id="OAD80062.1"/>
    </source>
</evidence>
<dbReference type="Proteomes" id="UP000077315">
    <property type="component" value="Unassembled WGS sequence"/>
</dbReference>
<dbReference type="GO" id="GO:0008270">
    <property type="term" value="F:zinc ion binding"/>
    <property type="evidence" value="ECO:0007669"/>
    <property type="project" value="InterPro"/>
</dbReference>
<dbReference type="AlphaFoldDB" id="A0A162V568"/>
<dbReference type="VEuPathDB" id="FungiDB:PHYBLDRAFT_179397"/>
<gene>
    <name evidence="5" type="ORF">PHYBLDRAFT_179397</name>
</gene>
<keyword evidence="6" id="KW-1185">Reference proteome</keyword>
<dbReference type="CDD" id="cd00067">
    <property type="entry name" value="GAL4"/>
    <property type="match status" value="1"/>
</dbReference>
<protein>
    <submittedName>
        <fullName evidence="5">Zn(2)-C6 fungal-specific transcription factor</fullName>
    </submittedName>
</protein>
<dbReference type="PANTHER" id="PTHR47659:SF7">
    <property type="entry name" value="FUNGAL TRANSCRIPTIONAL REGULATORY PROTEIN, N-TERMINAL DOMAIN-CONTAINING PROTEIN"/>
    <property type="match status" value="1"/>
</dbReference>
<feature type="region of interest" description="Disordered" evidence="3">
    <location>
        <begin position="127"/>
        <end position="156"/>
    </location>
</feature>
<dbReference type="InParanoid" id="A0A162V568"/>
<name>A0A162V568_PHYB8</name>
<evidence type="ECO:0000256" key="1">
    <source>
        <dbReference type="ARBA" id="ARBA00022723"/>
    </source>
</evidence>
<feature type="compositionally biased region" description="Polar residues" evidence="3">
    <location>
        <begin position="172"/>
        <end position="187"/>
    </location>
</feature>
<dbReference type="EMBL" id="KV440972">
    <property type="protein sequence ID" value="OAD80062.1"/>
    <property type="molecule type" value="Genomic_DNA"/>
</dbReference>
<feature type="compositionally biased region" description="Basic and acidic residues" evidence="3">
    <location>
        <begin position="402"/>
        <end position="421"/>
    </location>
</feature>
<evidence type="ECO:0000313" key="6">
    <source>
        <dbReference type="Proteomes" id="UP000077315"/>
    </source>
</evidence>
<evidence type="ECO:0000256" key="2">
    <source>
        <dbReference type="ARBA" id="ARBA00023242"/>
    </source>
</evidence>
<feature type="domain" description="Zn(2)-C6 fungal-type" evidence="4">
    <location>
        <begin position="200"/>
        <end position="231"/>
    </location>
</feature>
<evidence type="ECO:0000259" key="4">
    <source>
        <dbReference type="PROSITE" id="PS50048"/>
    </source>
</evidence>
<reference evidence="6" key="1">
    <citation type="submission" date="2015-06" db="EMBL/GenBank/DDBJ databases">
        <title>Expansion of signal transduction pathways in fungi by whole-genome duplication.</title>
        <authorList>
            <consortium name="DOE Joint Genome Institute"/>
            <person name="Corrochano L.M."/>
            <person name="Kuo A."/>
            <person name="Marcet-Houben M."/>
            <person name="Polaino S."/>
            <person name="Salamov A."/>
            <person name="Villalobos J.M."/>
            <person name="Alvarez M.I."/>
            <person name="Avalos J."/>
            <person name="Benito E.P."/>
            <person name="Benoit I."/>
            <person name="Burger G."/>
            <person name="Camino L.P."/>
            <person name="Canovas D."/>
            <person name="Cerda-Olmedo E."/>
            <person name="Cheng J.-F."/>
            <person name="Dominguez A."/>
            <person name="Elias M."/>
            <person name="Eslava A.P."/>
            <person name="Glaser F."/>
            <person name="Grimwood J."/>
            <person name="Gutierrez G."/>
            <person name="Heitman J."/>
            <person name="Henrissat B."/>
            <person name="Iturriaga E.A."/>
            <person name="Lang B.F."/>
            <person name="Lavin J.L."/>
            <person name="Lee S."/>
            <person name="Li W."/>
            <person name="Lindquist E."/>
            <person name="Lopez-Garcia S."/>
            <person name="Luque E.M."/>
            <person name="Marcos A.T."/>
            <person name="Martin J."/>
            <person name="McCluskey K."/>
            <person name="Medina H.R."/>
            <person name="Miralles-Duran A."/>
            <person name="Miyazaki A."/>
            <person name="Munoz-Torres E."/>
            <person name="Oguiza J.A."/>
            <person name="Ohm R."/>
            <person name="Olmedo M."/>
            <person name="Orejas M."/>
            <person name="Ortiz-Castellanos L."/>
            <person name="Pisabarro A.G."/>
            <person name="Rodriguez-Romero J."/>
            <person name="Ruiz-Herrera J."/>
            <person name="Ruiz-Vazquez R."/>
            <person name="Sanz C."/>
            <person name="Schackwitz W."/>
            <person name="Schmutz J."/>
            <person name="Shahriari M."/>
            <person name="Shelest E."/>
            <person name="Silva-Franco F."/>
            <person name="Soanes D."/>
            <person name="Syed K."/>
            <person name="Tagua V.G."/>
            <person name="Talbot N.J."/>
            <person name="Thon M."/>
            <person name="De vries R.P."/>
            <person name="Wiebenga A."/>
            <person name="Yadav J.S."/>
            <person name="Braun E.L."/>
            <person name="Baker S."/>
            <person name="Garre V."/>
            <person name="Horwitz B."/>
            <person name="Torres-Martinez S."/>
            <person name="Idnurm A."/>
            <person name="Herrera-Estrella A."/>
            <person name="Gabaldon T."/>
            <person name="Grigoriev I.V."/>
        </authorList>
    </citation>
    <scope>NUCLEOTIDE SEQUENCE [LARGE SCALE GENOMIC DNA]</scope>
    <source>
        <strain evidence="6">NRRL 1555(-)</strain>
    </source>
</reference>
<feature type="compositionally biased region" description="Polar residues" evidence="3">
    <location>
        <begin position="425"/>
        <end position="436"/>
    </location>
</feature>
<keyword evidence="2" id="KW-0539">Nucleus</keyword>
<proteinExistence type="predicted"/>
<feature type="compositionally biased region" description="Low complexity" evidence="3">
    <location>
        <begin position="367"/>
        <end position="378"/>
    </location>
</feature>